<evidence type="ECO:0000313" key="3">
    <source>
        <dbReference type="Proteomes" id="UP000646827"/>
    </source>
</evidence>
<gene>
    <name evidence="2" type="ORF">INT45_005511</name>
</gene>
<proteinExistence type="predicted"/>
<sequence length="99" mass="11552">MMIQFLVDLARKQQQEENLKSTSSTNQVTILTQHNQSNNKPNMVRSPSSTSSIDTWSILDDDWHDDKQCWSFKDDYVSFPSLEEEEEEQDDILSSIKHT</sequence>
<comment type="caution">
    <text evidence="2">The sequence shown here is derived from an EMBL/GenBank/DDBJ whole genome shotgun (WGS) entry which is preliminary data.</text>
</comment>
<dbReference type="EMBL" id="JAEPRB010000483">
    <property type="protein sequence ID" value="KAG2215843.1"/>
    <property type="molecule type" value="Genomic_DNA"/>
</dbReference>
<dbReference type="OrthoDB" id="2290153at2759"/>
<organism evidence="2 3">
    <name type="scientific">Circinella minor</name>
    <dbReference type="NCBI Taxonomy" id="1195481"/>
    <lineage>
        <taxon>Eukaryota</taxon>
        <taxon>Fungi</taxon>
        <taxon>Fungi incertae sedis</taxon>
        <taxon>Mucoromycota</taxon>
        <taxon>Mucoromycotina</taxon>
        <taxon>Mucoromycetes</taxon>
        <taxon>Mucorales</taxon>
        <taxon>Lichtheimiaceae</taxon>
        <taxon>Circinella</taxon>
    </lineage>
</organism>
<dbReference type="AlphaFoldDB" id="A0A8H7VGQ2"/>
<accession>A0A8H7VGQ2</accession>
<evidence type="ECO:0000313" key="2">
    <source>
        <dbReference type="EMBL" id="KAG2215843.1"/>
    </source>
</evidence>
<keyword evidence="3" id="KW-1185">Reference proteome</keyword>
<feature type="region of interest" description="Disordered" evidence="1">
    <location>
        <begin position="16"/>
        <end position="52"/>
    </location>
</feature>
<dbReference type="Proteomes" id="UP000646827">
    <property type="component" value="Unassembled WGS sequence"/>
</dbReference>
<evidence type="ECO:0000256" key="1">
    <source>
        <dbReference type="SAM" id="MobiDB-lite"/>
    </source>
</evidence>
<protein>
    <submittedName>
        <fullName evidence="2">Uncharacterized protein</fullName>
    </submittedName>
</protein>
<name>A0A8H7VGQ2_9FUNG</name>
<feature type="compositionally biased region" description="Acidic residues" evidence="1">
    <location>
        <begin position="82"/>
        <end position="91"/>
    </location>
</feature>
<feature type="compositionally biased region" description="Polar residues" evidence="1">
    <location>
        <begin position="20"/>
        <end position="41"/>
    </location>
</feature>
<reference evidence="2 3" key="1">
    <citation type="submission" date="2020-12" db="EMBL/GenBank/DDBJ databases">
        <title>Metabolic potential, ecology and presence of endohyphal bacteria is reflected in genomic diversity of Mucoromycotina.</title>
        <authorList>
            <person name="Muszewska A."/>
            <person name="Okrasinska A."/>
            <person name="Steczkiewicz K."/>
            <person name="Drgas O."/>
            <person name="Orlowska M."/>
            <person name="Perlinska-Lenart U."/>
            <person name="Aleksandrzak-Piekarczyk T."/>
            <person name="Szatraj K."/>
            <person name="Zielenkiewicz U."/>
            <person name="Pilsyk S."/>
            <person name="Malc E."/>
            <person name="Mieczkowski P."/>
            <person name="Kruszewska J.S."/>
            <person name="Biernat P."/>
            <person name="Pawlowska J."/>
        </authorList>
    </citation>
    <scope>NUCLEOTIDE SEQUENCE [LARGE SCALE GENOMIC DNA]</scope>
    <source>
        <strain evidence="2 3">CBS 142.35</strain>
    </source>
</reference>
<feature type="region of interest" description="Disordered" evidence="1">
    <location>
        <begin position="80"/>
        <end position="99"/>
    </location>
</feature>